<name>A0ACB8BRJ4_9AGAM</name>
<dbReference type="Proteomes" id="UP000790709">
    <property type="component" value="Unassembled WGS sequence"/>
</dbReference>
<accession>A0ACB8BRJ4</accession>
<feature type="non-terminal residue" evidence="1">
    <location>
        <position position="329"/>
    </location>
</feature>
<keyword evidence="2" id="KW-1185">Reference proteome</keyword>
<organism evidence="1 2">
    <name type="scientific">Leucogyrophana mollusca</name>
    <dbReference type="NCBI Taxonomy" id="85980"/>
    <lineage>
        <taxon>Eukaryota</taxon>
        <taxon>Fungi</taxon>
        <taxon>Dikarya</taxon>
        <taxon>Basidiomycota</taxon>
        <taxon>Agaricomycotina</taxon>
        <taxon>Agaricomycetes</taxon>
        <taxon>Agaricomycetidae</taxon>
        <taxon>Boletales</taxon>
        <taxon>Boletales incertae sedis</taxon>
        <taxon>Leucogyrophana</taxon>
    </lineage>
</organism>
<gene>
    <name evidence="1" type="ORF">BV22DRAFT_983034</name>
</gene>
<sequence>MICARRVFRCFKWLERMGDRLTGAAGPFFVGLAVILMTLGTVSFFTVIQPTLPLPWLTTPPCILIAMNLFAHYYYVCTVSPGFVHEYDDAHEGGRGILWARRKRPGGAGWDAVALSRASVTKCRKCGVMRPERAHHCRICNRCVLKFDHHCPVRINQCVGLHNERHFMLFMAYLVLATFFLSILGYQHVLDALGLNYNAPPPHAFPPLAYLLSYMLSAVLCLAVGVMLAWHVRGVARGETAVEGADFAVYERVAKGRGDTFVNSYDVGKRRNLELFFNVGPGGYPYYTLLLPLRVPPYTDGRAWARRAGMGGHLGVRRGEELTDEEDDE</sequence>
<evidence type="ECO:0000313" key="2">
    <source>
        <dbReference type="Proteomes" id="UP000790709"/>
    </source>
</evidence>
<reference evidence="1" key="1">
    <citation type="journal article" date="2021" name="New Phytol.">
        <title>Evolutionary innovations through gain and loss of genes in the ectomycorrhizal Boletales.</title>
        <authorList>
            <person name="Wu G."/>
            <person name="Miyauchi S."/>
            <person name="Morin E."/>
            <person name="Kuo A."/>
            <person name="Drula E."/>
            <person name="Varga T."/>
            <person name="Kohler A."/>
            <person name="Feng B."/>
            <person name="Cao Y."/>
            <person name="Lipzen A."/>
            <person name="Daum C."/>
            <person name="Hundley H."/>
            <person name="Pangilinan J."/>
            <person name="Johnson J."/>
            <person name="Barry K."/>
            <person name="LaButti K."/>
            <person name="Ng V."/>
            <person name="Ahrendt S."/>
            <person name="Min B."/>
            <person name="Choi I.G."/>
            <person name="Park H."/>
            <person name="Plett J.M."/>
            <person name="Magnuson J."/>
            <person name="Spatafora J.W."/>
            <person name="Nagy L.G."/>
            <person name="Henrissat B."/>
            <person name="Grigoriev I.V."/>
            <person name="Yang Z.L."/>
            <person name="Xu J."/>
            <person name="Martin F.M."/>
        </authorList>
    </citation>
    <scope>NUCLEOTIDE SEQUENCE</scope>
    <source>
        <strain evidence="1">KUC20120723A-06</strain>
    </source>
</reference>
<proteinExistence type="predicted"/>
<evidence type="ECO:0000313" key="1">
    <source>
        <dbReference type="EMBL" id="KAH7928299.1"/>
    </source>
</evidence>
<dbReference type="EMBL" id="MU266355">
    <property type="protein sequence ID" value="KAH7928299.1"/>
    <property type="molecule type" value="Genomic_DNA"/>
</dbReference>
<protein>
    <submittedName>
        <fullName evidence="1">Zf-DHHC-domain-containing protein</fullName>
    </submittedName>
</protein>
<comment type="caution">
    <text evidence="1">The sequence shown here is derived from an EMBL/GenBank/DDBJ whole genome shotgun (WGS) entry which is preliminary data.</text>
</comment>